<evidence type="ECO:0008006" key="4">
    <source>
        <dbReference type="Google" id="ProtNLM"/>
    </source>
</evidence>
<dbReference type="OrthoDB" id="2342176at2759"/>
<dbReference type="AlphaFoldDB" id="A0A1Y1WG08"/>
<feature type="chain" id="PRO_5012440562" description="Chitin-binding type-4 domain-containing protein" evidence="1">
    <location>
        <begin position="21"/>
        <end position="107"/>
    </location>
</feature>
<protein>
    <recommendedName>
        <fullName evidence="4">Chitin-binding type-4 domain-containing protein</fullName>
    </recommendedName>
</protein>
<proteinExistence type="predicted"/>
<dbReference type="GeneID" id="63803514"/>
<dbReference type="STRING" id="61395.A0A1Y1WG08"/>
<evidence type="ECO:0000313" key="2">
    <source>
        <dbReference type="EMBL" id="ORX72268.1"/>
    </source>
</evidence>
<accession>A0A1Y1WG08</accession>
<reference evidence="2 3" key="1">
    <citation type="submission" date="2016-07" db="EMBL/GenBank/DDBJ databases">
        <title>Pervasive Adenine N6-methylation of Active Genes in Fungi.</title>
        <authorList>
            <consortium name="DOE Joint Genome Institute"/>
            <person name="Mondo S.J."/>
            <person name="Dannebaum R.O."/>
            <person name="Kuo R.C."/>
            <person name="Labutti K."/>
            <person name="Haridas S."/>
            <person name="Kuo A."/>
            <person name="Salamov A."/>
            <person name="Ahrendt S.R."/>
            <person name="Lipzen A."/>
            <person name="Sullivan W."/>
            <person name="Andreopoulos W.B."/>
            <person name="Clum A."/>
            <person name="Lindquist E."/>
            <person name="Daum C."/>
            <person name="Ramamoorthy G.K."/>
            <person name="Gryganskyi A."/>
            <person name="Culley D."/>
            <person name="Magnuson J.K."/>
            <person name="James T.Y."/>
            <person name="O'Malley M.A."/>
            <person name="Stajich J.E."/>
            <person name="Spatafora J.W."/>
            <person name="Visel A."/>
            <person name="Grigoriev I.V."/>
        </authorList>
    </citation>
    <scope>NUCLEOTIDE SEQUENCE [LARGE SCALE GENOMIC DNA]</scope>
    <source>
        <strain evidence="2 3">ATCC 12442</strain>
    </source>
</reference>
<dbReference type="RefSeq" id="XP_040745692.1">
    <property type="nucleotide sequence ID" value="XM_040886866.1"/>
</dbReference>
<keyword evidence="3" id="KW-1185">Reference proteome</keyword>
<feature type="signal peptide" evidence="1">
    <location>
        <begin position="1"/>
        <end position="20"/>
    </location>
</feature>
<dbReference type="EMBL" id="MCFD01000003">
    <property type="protein sequence ID" value="ORX72268.1"/>
    <property type="molecule type" value="Genomic_DNA"/>
</dbReference>
<name>A0A1Y1WG08_9FUNG</name>
<evidence type="ECO:0000313" key="3">
    <source>
        <dbReference type="Proteomes" id="UP000193922"/>
    </source>
</evidence>
<organism evidence="2 3">
    <name type="scientific">Linderina pennispora</name>
    <dbReference type="NCBI Taxonomy" id="61395"/>
    <lineage>
        <taxon>Eukaryota</taxon>
        <taxon>Fungi</taxon>
        <taxon>Fungi incertae sedis</taxon>
        <taxon>Zoopagomycota</taxon>
        <taxon>Kickxellomycotina</taxon>
        <taxon>Kickxellomycetes</taxon>
        <taxon>Kickxellales</taxon>
        <taxon>Kickxellaceae</taxon>
        <taxon>Linderina</taxon>
    </lineage>
</organism>
<keyword evidence="1" id="KW-0732">Signal</keyword>
<gene>
    <name evidence="2" type="ORF">DL89DRAFT_265870</name>
</gene>
<comment type="caution">
    <text evidence="2">The sequence shown here is derived from an EMBL/GenBank/DDBJ whole genome shotgun (WGS) entry which is preliminary data.</text>
</comment>
<dbReference type="Proteomes" id="UP000193922">
    <property type="component" value="Unassembled WGS sequence"/>
</dbReference>
<sequence>MKATIISVTSLLALASSVAAHASLKYPCPRYSPFGENCPAVPGGQSLDSGINAPISSMTLGQKNPFCKYTTPFATPSATWTAGESVTVKFHDNIAAHSGCCITDPDP</sequence>
<evidence type="ECO:0000256" key="1">
    <source>
        <dbReference type="SAM" id="SignalP"/>
    </source>
</evidence>